<evidence type="ECO:0000256" key="1">
    <source>
        <dbReference type="SAM" id="MobiDB-lite"/>
    </source>
</evidence>
<keyword evidence="3" id="KW-1185">Reference proteome</keyword>
<dbReference type="OrthoDB" id="3922398at2759"/>
<gene>
    <name evidence="2" type="ORF">B0A55_04804</name>
</gene>
<feature type="region of interest" description="Disordered" evidence="1">
    <location>
        <begin position="207"/>
        <end position="243"/>
    </location>
</feature>
<protein>
    <submittedName>
        <fullName evidence="2">Uncharacterized protein</fullName>
    </submittedName>
</protein>
<accession>A0A4U0XI13</accession>
<organism evidence="2 3">
    <name type="scientific">Friedmanniomyces simplex</name>
    <dbReference type="NCBI Taxonomy" id="329884"/>
    <lineage>
        <taxon>Eukaryota</taxon>
        <taxon>Fungi</taxon>
        <taxon>Dikarya</taxon>
        <taxon>Ascomycota</taxon>
        <taxon>Pezizomycotina</taxon>
        <taxon>Dothideomycetes</taxon>
        <taxon>Dothideomycetidae</taxon>
        <taxon>Mycosphaerellales</taxon>
        <taxon>Teratosphaeriaceae</taxon>
        <taxon>Friedmanniomyces</taxon>
    </lineage>
</organism>
<dbReference type="EMBL" id="NAJQ01000206">
    <property type="protein sequence ID" value="TKA75023.1"/>
    <property type="molecule type" value="Genomic_DNA"/>
</dbReference>
<evidence type="ECO:0000313" key="2">
    <source>
        <dbReference type="EMBL" id="TKA75023.1"/>
    </source>
</evidence>
<reference evidence="2 3" key="1">
    <citation type="submission" date="2017-03" db="EMBL/GenBank/DDBJ databases">
        <title>Genomes of endolithic fungi from Antarctica.</title>
        <authorList>
            <person name="Coleine C."/>
            <person name="Masonjones S."/>
            <person name="Stajich J.E."/>
        </authorList>
    </citation>
    <scope>NUCLEOTIDE SEQUENCE [LARGE SCALE GENOMIC DNA]</scope>
    <source>
        <strain evidence="2 3">CCFEE 5184</strain>
    </source>
</reference>
<comment type="caution">
    <text evidence="2">The sequence shown here is derived from an EMBL/GenBank/DDBJ whole genome shotgun (WGS) entry which is preliminary data.</text>
</comment>
<dbReference type="Proteomes" id="UP000309340">
    <property type="component" value="Unassembled WGS sequence"/>
</dbReference>
<feature type="compositionally biased region" description="Low complexity" evidence="1">
    <location>
        <begin position="257"/>
        <end position="289"/>
    </location>
</feature>
<sequence>MHSVNDSHRALSAALLKTCGLMAAKHARIVGLDGERAARLLSERDQMVEYAAGLERLILYFAECEQFEDESARSVSLASVETEDDGGWGNGCEPVREKTFFTVDEWHVAKGAWVEAWLAGVSDEMEPSGAAAAATIADVWTPELSAPFPPALDSDGFSEWEKETVPRYVDVSEAKKLGLLPAAAPEAKRKVATGDIWGDLLSAGASSVRDSLPEAPTGARGAVDAAEMPATPPASPSASPHLSATERFTGARGAFDASAKPATPLSSSASSSPASSSDKSSSSSVSPTSRLDRALAHSEALLTQARAQLAHEAESDCSRC</sequence>
<feature type="region of interest" description="Disordered" evidence="1">
    <location>
        <begin position="256"/>
        <end position="292"/>
    </location>
</feature>
<dbReference type="AlphaFoldDB" id="A0A4U0XI13"/>
<proteinExistence type="predicted"/>
<name>A0A4U0XI13_9PEZI</name>
<evidence type="ECO:0000313" key="3">
    <source>
        <dbReference type="Proteomes" id="UP000309340"/>
    </source>
</evidence>